<evidence type="ECO:0000256" key="8">
    <source>
        <dbReference type="SAM" id="Phobius"/>
    </source>
</evidence>
<dbReference type="Proteomes" id="UP000000263">
    <property type="component" value="Chromosome"/>
</dbReference>
<feature type="transmembrane region" description="Helical" evidence="8">
    <location>
        <begin position="30"/>
        <end position="48"/>
    </location>
</feature>
<name>A7NKL2_ROSCS</name>
<dbReference type="GO" id="GO:0009103">
    <property type="term" value="P:lipopolysaccharide biosynthetic process"/>
    <property type="evidence" value="ECO:0007669"/>
    <property type="project" value="UniProtKB-ARBA"/>
</dbReference>
<keyword evidence="7 8" id="KW-0472">Membrane</keyword>
<dbReference type="eggNOG" id="COG5305">
    <property type="taxonomic scope" value="Bacteria"/>
</dbReference>
<feature type="transmembrane region" description="Helical" evidence="8">
    <location>
        <begin position="233"/>
        <end position="254"/>
    </location>
</feature>
<dbReference type="InterPro" id="IPR021280">
    <property type="entry name" value="TMEM260-like"/>
</dbReference>
<dbReference type="EMBL" id="CP000804">
    <property type="protein sequence ID" value="ABU58032.1"/>
    <property type="molecule type" value="Genomic_DNA"/>
</dbReference>
<evidence type="ECO:0000256" key="7">
    <source>
        <dbReference type="ARBA" id="ARBA00023136"/>
    </source>
</evidence>
<feature type="transmembrane region" description="Helical" evidence="8">
    <location>
        <begin position="107"/>
        <end position="127"/>
    </location>
</feature>
<dbReference type="GO" id="GO:0005886">
    <property type="term" value="C:plasma membrane"/>
    <property type="evidence" value="ECO:0007669"/>
    <property type="project" value="UniProtKB-SubCell"/>
</dbReference>
<organism evidence="9 10">
    <name type="scientific">Roseiflexus castenholzii (strain DSM 13941 / HLO8)</name>
    <dbReference type="NCBI Taxonomy" id="383372"/>
    <lineage>
        <taxon>Bacteria</taxon>
        <taxon>Bacillati</taxon>
        <taxon>Chloroflexota</taxon>
        <taxon>Chloroflexia</taxon>
        <taxon>Chloroflexales</taxon>
        <taxon>Roseiflexineae</taxon>
        <taxon>Roseiflexaceae</taxon>
        <taxon>Roseiflexus</taxon>
    </lineage>
</organism>
<feature type="transmembrane region" description="Helical" evidence="8">
    <location>
        <begin position="391"/>
        <end position="408"/>
    </location>
</feature>
<dbReference type="PANTHER" id="PTHR33908">
    <property type="entry name" value="MANNOSYLTRANSFERASE YKCB-RELATED"/>
    <property type="match status" value="1"/>
</dbReference>
<dbReference type="AlphaFoldDB" id="A7NKL2"/>
<evidence type="ECO:0000256" key="3">
    <source>
        <dbReference type="ARBA" id="ARBA00022676"/>
    </source>
</evidence>
<dbReference type="GO" id="GO:0016763">
    <property type="term" value="F:pentosyltransferase activity"/>
    <property type="evidence" value="ECO:0007669"/>
    <property type="project" value="TreeGrafter"/>
</dbReference>
<feature type="transmembrane region" description="Helical" evidence="8">
    <location>
        <begin position="139"/>
        <end position="157"/>
    </location>
</feature>
<keyword evidence="2" id="KW-1003">Cell membrane</keyword>
<evidence type="ECO:0000313" key="9">
    <source>
        <dbReference type="EMBL" id="ABU58032.1"/>
    </source>
</evidence>
<reference evidence="9 10" key="1">
    <citation type="submission" date="2007-08" db="EMBL/GenBank/DDBJ databases">
        <title>Complete sequence of Roseiflexus castenholzii DSM 13941.</title>
        <authorList>
            <consortium name="US DOE Joint Genome Institute"/>
            <person name="Copeland A."/>
            <person name="Lucas S."/>
            <person name="Lapidus A."/>
            <person name="Barry K."/>
            <person name="Glavina del Rio T."/>
            <person name="Dalin E."/>
            <person name="Tice H."/>
            <person name="Pitluck S."/>
            <person name="Thompson L.S."/>
            <person name="Brettin T."/>
            <person name="Bruce D."/>
            <person name="Detter J.C."/>
            <person name="Han C."/>
            <person name="Tapia R."/>
            <person name="Schmutz J."/>
            <person name="Larimer F."/>
            <person name="Land M."/>
            <person name="Hauser L."/>
            <person name="Kyrpides N."/>
            <person name="Mikhailova N."/>
            <person name="Bryant D.A."/>
            <person name="Hanada S."/>
            <person name="Tsukatani Y."/>
            <person name="Richardson P."/>
        </authorList>
    </citation>
    <scope>NUCLEOTIDE SEQUENCE [LARGE SCALE GENOMIC DNA]</scope>
    <source>
        <strain evidence="10">DSM 13941 / HLO8</strain>
    </source>
</reference>
<feature type="transmembrane region" description="Helical" evidence="8">
    <location>
        <begin position="353"/>
        <end position="371"/>
    </location>
</feature>
<feature type="transmembrane region" description="Helical" evidence="8">
    <location>
        <begin position="297"/>
        <end position="316"/>
    </location>
</feature>
<dbReference type="STRING" id="383372.Rcas_1943"/>
<keyword evidence="10" id="KW-1185">Reference proteome</keyword>
<accession>A7NKL2</accession>
<dbReference type="KEGG" id="rca:Rcas_1943"/>
<protein>
    <submittedName>
        <fullName evidence="9">Membrane protein-like protein</fullName>
    </submittedName>
</protein>
<dbReference type="PANTHER" id="PTHR33908:SF11">
    <property type="entry name" value="MEMBRANE PROTEIN"/>
    <property type="match status" value="1"/>
</dbReference>
<dbReference type="HOGENOM" id="CLU_391675_0_0_0"/>
<feature type="transmembrane region" description="Helical" evidence="8">
    <location>
        <begin position="163"/>
        <end position="181"/>
    </location>
</feature>
<keyword evidence="5 8" id="KW-0812">Transmembrane</keyword>
<feature type="transmembrane region" description="Helical" evidence="8">
    <location>
        <begin position="69"/>
        <end position="87"/>
    </location>
</feature>
<feature type="transmembrane region" description="Helical" evidence="8">
    <location>
        <begin position="328"/>
        <end position="347"/>
    </location>
</feature>
<keyword evidence="4" id="KW-0808">Transferase</keyword>
<evidence type="ECO:0000313" key="10">
    <source>
        <dbReference type="Proteomes" id="UP000000263"/>
    </source>
</evidence>
<feature type="transmembrane region" description="Helical" evidence="8">
    <location>
        <begin position="188"/>
        <end position="221"/>
    </location>
</feature>
<keyword evidence="6 8" id="KW-1133">Transmembrane helix</keyword>
<evidence type="ECO:0000256" key="2">
    <source>
        <dbReference type="ARBA" id="ARBA00022475"/>
    </source>
</evidence>
<proteinExistence type="predicted"/>
<evidence type="ECO:0000256" key="5">
    <source>
        <dbReference type="ARBA" id="ARBA00022692"/>
    </source>
</evidence>
<gene>
    <name evidence="9" type="ordered locus">Rcas_1943</name>
</gene>
<dbReference type="Pfam" id="PF11028">
    <property type="entry name" value="TMEM260-like"/>
    <property type="match status" value="1"/>
</dbReference>
<keyword evidence="3" id="KW-0328">Glycosyltransferase</keyword>
<sequence length="726" mass="78998">MRQFVTASLTAFTRCARGLAGSQADAAHRMTLLIVALTALAFGLRLYRLDAQSLWLDEGSTWVEVTGKGWLTLFGELFSPTAGYPLYHLLLKAWVLVAGDSEWALRFPSALVGALVIPALMAAVDELRVVSGRMSKGRASAAVGLLAAFSPYALWHAQDAKVYSLLILASALLMWTLLRAVRTGARRAWLLFASVSLISIFVHRLALLSLAGAVLVVALHLWRRDSRIAHQWAMLWAAGALALSIVGVAGVILATRNERLGNERNAVGMLEGLWFTFAHFSLNRWPGELEGYLRLPAVIWLLPFGALTVWGAVALIQDRRAGRGGAGTVLALFLTPLALFAIVHTLAPVYEARYAASAFPAWLLLLAYPLITHGNEHNAARPSRRSAAHPVVTLLIVVALLACVATLMQPGKGLFSGDPVKEQWREAVAALAARVHPDDLVLVHPHYVMPMYTYYAPRVTPDPLPQPVTFPVFAEGDTCGIVNPTRQQMLECIRRRFEPFYNQQATGKKRALLLIAPDHARTVDPPPLPVDRFGWVGLRFQYPQRTWPCGGIEFVGVLLMCQSFPETFNPGSPGMIPQPAQPLEAVFGSELRLRGVTLALHGGAARAGGALPVTLYWEAVAPPSRDYRMFLHLCRDCDIPPRANDDGPPLGGYAPAGMTTTWRVGDPVHDERTLTLPHDLPPGRYTLLLGVYSGDGAPATRLPITMSAPTLPENRLVLGTVDIAAP</sequence>
<dbReference type="OrthoDB" id="7672306at2"/>
<dbReference type="InterPro" id="IPR050297">
    <property type="entry name" value="LipidA_mod_glycosyltrf_83"/>
</dbReference>
<evidence type="ECO:0000256" key="1">
    <source>
        <dbReference type="ARBA" id="ARBA00004651"/>
    </source>
</evidence>
<evidence type="ECO:0000256" key="4">
    <source>
        <dbReference type="ARBA" id="ARBA00022679"/>
    </source>
</evidence>
<comment type="subcellular location">
    <subcellularLocation>
        <location evidence="1">Cell membrane</location>
        <topology evidence="1">Multi-pass membrane protein</topology>
    </subcellularLocation>
</comment>
<evidence type="ECO:0000256" key="6">
    <source>
        <dbReference type="ARBA" id="ARBA00022989"/>
    </source>
</evidence>